<evidence type="ECO:0000313" key="6">
    <source>
        <dbReference type="Proteomes" id="UP000634011"/>
    </source>
</evidence>
<feature type="domain" description="4Fe-4S ferredoxin-type" evidence="4">
    <location>
        <begin position="72"/>
        <end position="101"/>
    </location>
</feature>
<reference evidence="5" key="1">
    <citation type="submission" date="2020-08" db="EMBL/GenBank/DDBJ databases">
        <title>Novel species isolated from subtropical streams in China.</title>
        <authorList>
            <person name="Lu H."/>
        </authorList>
    </citation>
    <scope>NUCLEOTIDE SEQUENCE</scope>
    <source>
        <strain evidence="5">KACC 12607</strain>
    </source>
</reference>
<evidence type="ECO:0000259" key="4">
    <source>
        <dbReference type="PROSITE" id="PS51379"/>
    </source>
</evidence>
<dbReference type="SUPFAM" id="SSF54862">
    <property type="entry name" value="4Fe-4S ferredoxins"/>
    <property type="match status" value="1"/>
</dbReference>
<dbReference type="Pfam" id="PF12838">
    <property type="entry name" value="Fer4_7"/>
    <property type="match status" value="1"/>
</dbReference>
<evidence type="ECO:0000256" key="3">
    <source>
        <dbReference type="ARBA" id="ARBA00023014"/>
    </source>
</evidence>
<dbReference type="InterPro" id="IPR017896">
    <property type="entry name" value="4Fe4S_Fe-S-bd"/>
</dbReference>
<keyword evidence="2" id="KW-0408">Iron</keyword>
<protein>
    <submittedName>
        <fullName evidence="5">Ferredoxin family protein</fullName>
    </submittedName>
</protein>
<keyword evidence="6" id="KW-1185">Reference proteome</keyword>
<dbReference type="EMBL" id="JACOFV010000012">
    <property type="protein sequence ID" value="MBC3863167.1"/>
    <property type="molecule type" value="Genomic_DNA"/>
</dbReference>
<dbReference type="Gene3D" id="3.30.70.20">
    <property type="match status" value="1"/>
</dbReference>
<evidence type="ECO:0000313" key="5">
    <source>
        <dbReference type="EMBL" id="MBC3863167.1"/>
    </source>
</evidence>
<dbReference type="PROSITE" id="PS00198">
    <property type="entry name" value="4FE4S_FER_1"/>
    <property type="match status" value="1"/>
</dbReference>
<dbReference type="RefSeq" id="WP_186913109.1">
    <property type="nucleotide sequence ID" value="NZ_JACOFV010000012.1"/>
</dbReference>
<gene>
    <name evidence="5" type="ORF">H8K32_13735</name>
</gene>
<evidence type="ECO:0000256" key="2">
    <source>
        <dbReference type="ARBA" id="ARBA00023004"/>
    </source>
</evidence>
<accession>A0A923HEP3</accession>
<organism evidence="5 6">
    <name type="scientific">Undibacterium jejuense</name>
    <dbReference type="NCBI Taxonomy" id="1344949"/>
    <lineage>
        <taxon>Bacteria</taxon>
        <taxon>Pseudomonadati</taxon>
        <taxon>Pseudomonadota</taxon>
        <taxon>Betaproteobacteria</taxon>
        <taxon>Burkholderiales</taxon>
        <taxon>Oxalobacteraceae</taxon>
        <taxon>Undibacterium</taxon>
    </lineage>
</organism>
<feature type="domain" description="4Fe-4S ferredoxin-type" evidence="4">
    <location>
        <begin position="20"/>
        <end position="49"/>
    </location>
</feature>
<name>A0A923HEP3_9BURK</name>
<dbReference type="GO" id="GO:0051536">
    <property type="term" value="F:iron-sulfur cluster binding"/>
    <property type="evidence" value="ECO:0007669"/>
    <property type="project" value="UniProtKB-KW"/>
</dbReference>
<comment type="caution">
    <text evidence="5">The sequence shown here is derived from an EMBL/GenBank/DDBJ whole genome shotgun (WGS) entry which is preliminary data.</text>
</comment>
<dbReference type="InterPro" id="IPR017900">
    <property type="entry name" value="4Fe4S_Fe_S_CS"/>
</dbReference>
<evidence type="ECO:0000256" key="1">
    <source>
        <dbReference type="ARBA" id="ARBA00022723"/>
    </source>
</evidence>
<keyword evidence="3" id="KW-0411">Iron-sulfur</keyword>
<keyword evidence="1" id="KW-0479">Metal-binding</keyword>
<dbReference type="Proteomes" id="UP000634011">
    <property type="component" value="Unassembled WGS sequence"/>
</dbReference>
<proteinExistence type="predicted"/>
<dbReference type="GO" id="GO:0046872">
    <property type="term" value="F:metal ion binding"/>
    <property type="evidence" value="ECO:0007669"/>
    <property type="project" value="UniProtKB-KW"/>
</dbReference>
<dbReference type="PROSITE" id="PS51379">
    <property type="entry name" value="4FE4S_FER_2"/>
    <property type="match status" value="2"/>
</dbReference>
<dbReference type="AlphaFoldDB" id="A0A923HEP3"/>
<sequence length="102" mass="11323">MRLNPKPRRKSDCKQSPGLLMPIVNLKRCEGKGDCLTVCPENVFEIRTIDAADFDHLNLLQKLKLRVHGMQVAYTPNADACRACGLCVTACPEKAITLGRKN</sequence>